<evidence type="ECO:0000313" key="9">
    <source>
        <dbReference type="EMBL" id="MBB3023666.1"/>
    </source>
</evidence>
<dbReference type="AlphaFoldDB" id="A0A839R307"/>
<protein>
    <submittedName>
        <fullName evidence="9">Uncharacterized membrane protein YcaP (DUF421 family)</fullName>
    </submittedName>
</protein>
<keyword evidence="6 7" id="KW-0472">Membrane</keyword>
<gene>
    <name evidence="9" type="ORF">FHX50_001963</name>
</gene>
<keyword evidence="5 7" id="KW-1133">Transmembrane helix</keyword>
<feature type="transmembrane region" description="Helical" evidence="7">
    <location>
        <begin position="59"/>
        <end position="77"/>
    </location>
</feature>
<accession>A0A839R307</accession>
<dbReference type="Proteomes" id="UP000568050">
    <property type="component" value="Unassembled WGS sequence"/>
</dbReference>
<evidence type="ECO:0000256" key="1">
    <source>
        <dbReference type="ARBA" id="ARBA00004651"/>
    </source>
</evidence>
<dbReference type="Gene3D" id="3.30.240.20">
    <property type="entry name" value="bsu07140 like domains"/>
    <property type="match status" value="1"/>
</dbReference>
<sequence>MHEAPAAVEPAEFWSALWFHIGASPAGLVGVLIATVVLYLFFTLLLTAAGPRLVARPSTFTLVVTICLGSIAARAMLGNTPTLAGALVAMNTLMAMEFLFRRLRRSIRPLLQARRRGRTRFGLAGHASVIMADGALQNDLLRRRALTEDLLMVRLRGAGIHRVQDVALAILEPRGDLTVLRRGETIDAALVADVVGRDRIPPHLITPPEETA</sequence>
<dbReference type="InterPro" id="IPR007353">
    <property type="entry name" value="DUF421"/>
</dbReference>
<evidence type="ECO:0000256" key="6">
    <source>
        <dbReference type="ARBA" id="ARBA00023136"/>
    </source>
</evidence>
<dbReference type="GO" id="GO:0005886">
    <property type="term" value="C:plasma membrane"/>
    <property type="evidence" value="ECO:0007669"/>
    <property type="project" value="UniProtKB-SubCell"/>
</dbReference>
<comment type="similarity">
    <text evidence="2">Belongs to the UPF0702 family.</text>
</comment>
<evidence type="ECO:0000256" key="4">
    <source>
        <dbReference type="ARBA" id="ARBA00022692"/>
    </source>
</evidence>
<proteinExistence type="inferred from homology"/>
<comment type="subcellular location">
    <subcellularLocation>
        <location evidence="1">Cell membrane</location>
        <topology evidence="1">Multi-pass membrane protein</topology>
    </subcellularLocation>
</comment>
<evidence type="ECO:0000256" key="5">
    <source>
        <dbReference type="ARBA" id="ARBA00022989"/>
    </source>
</evidence>
<comment type="caution">
    <text evidence="9">The sequence shown here is derived from an EMBL/GenBank/DDBJ whole genome shotgun (WGS) entry which is preliminary data.</text>
</comment>
<feature type="transmembrane region" description="Helical" evidence="7">
    <location>
        <begin position="83"/>
        <end position="100"/>
    </location>
</feature>
<organism evidence="9 10">
    <name type="scientific">Helcobacillus massiliensis</name>
    <dbReference type="NCBI Taxonomy" id="521392"/>
    <lineage>
        <taxon>Bacteria</taxon>
        <taxon>Bacillati</taxon>
        <taxon>Actinomycetota</taxon>
        <taxon>Actinomycetes</taxon>
        <taxon>Micrococcales</taxon>
        <taxon>Dermabacteraceae</taxon>
        <taxon>Helcobacillus</taxon>
    </lineage>
</organism>
<dbReference type="EMBL" id="JACHWP010000009">
    <property type="protein sequence ID" value="MBB3023666.1"/>
    <property type="molecule type" value="Genomic_DNA"/>
</dbReference>
<keyword evidence="10" id="KW-1185">Reference proteome</keyword>
<evidence type="ECO:0000313" key="10">
    <source>
        <dbReference type="Proteomes" id="UP000568050"/>
    </source>
</evidence>
<keyword evidence="3" id="KW-1003">Cell membrane</keyword>
<dbReference type="PANTHER" id="PTHR34582">
    <property type="entry name" value="UPF0702 TRANSMEMBRANE PROTEIN YCAP"/>
    <property type="match status" value="1"/>
</dbReference>
<evidence type="ECO:0000256" key="2">
    <source>
        <dbReference type="ARBA" id="ARBA00006448"/>
    </source>
</evidence>
<feature type="transmembrane region" description="Helical" evidence="7">
    <location>
        <begin position="26"/>
        <end position="47"/>
    </location>
</feature>
<feature type="domain" description="YetF C-terminal" evidence="8">
    <location>
        <begin position="123"/>
        <end position="193"/>
    </location>
</feature>
<dbReference type="Pfam" id="PF04239">
    <property type="entry name" value="DUF421"/>
    <property type="match status" value="1"/>
</dbReference>
<evidence type="ECO:0000259" key="8">
    <source>
        <dbReference type="Pfam" id="PF04239"/>
    </source>
</evidence>
<dbReference type="PANTHER" id="PTHR34582:SF6">
    <property type="entry name" value="UPF0702 TRANSMEMBRANE PROTEIN YCAP"/>
    <property type="match status" value="1"/>
</dbReference>
<evidence type="ECO:0000256" key="3">
    <source>
        <dbReference type="ARBA" id="ARBA00022475"/>
    </source>
</evidence>
<dbReference type="InterPro" id="IPR023090">
    <property type="entry name" value="UPF0702_alpha/beta_dom_sf"/>
</dbReference>
<reference evidence="9 10" key="1">
    <citation type="submission" date="2020-08" db="EMBL/GenBank/DDBJ databases">
        <title>Sequencing the genomes of 1000 actinobacteria strains.</title>
        <authorList>
            <person name="Klenk H.-P."/>
        </authorList>
    </citation>
    <scope>NUCLEOTIDE SEQUENCE [LARGE SCALE GENOMIC DNA]</scope>
    <source>
        <strain evidence="9 10">DSM 23040</strain>
    </source>
</reference>
<dbReference type="RefSeq" id="WP_259923931.1">
    <property type="nucleotide sequence ID" value="NZ_CBCSFZ010000046.1"/>
</dbReference>
<keyword evidence="4 7" id="KW-0812">Transmembrane</keyword>
<evidence type="ECO:0000256" key="7">
    <source>
        <dbReference type="SAM" id="Phobius"/>
    </source>
</evidence>
<name>A0A839R307_9MICO</name>